<evidence type="ECO:0000313" key="2">
    <source>
        <dbReference type="Proteomes" id="UP001383192"/>
    </source>
</evidence>
<evidence type="ECO:0008006" key="3">
    <source>
        <dbReference type="Google" id="ProtNLM"/>
    </source>
</evidence>
<name>A0AAW0D0B6_9AGAR</name>
<reference evidence="1 2" key="1">
    <citation type="submission" date="2024-01" db="EMBL/GenBank/DDBJ databases">
        <title>A draft genome for a cacao thread blight-causing isolate of Paramarasmius palmivorus.</title>
        <authorList>
            <person name="Baruah I.K."/>
            <person name="Bukari Y."/>
            <person name="Amoako-Attah I."/>
            <person name="Meinhardt L.W."/>
            <person name="Bailey B.A."/>
            <person name="Cohen S.P."/>
        </authorList>
    </citation>
    <scope>NUCLEOTIDE SEQUENCE [LARGE SCALE GENOMIC DNA]</scope>
    <source>
        <strain evidence="1 2">GH-12</strain>
    </source>
</reference>
<organism evidence="1 2">
    <name type="scientific">Paramarasmius palmivorus</name>
    <dbReference type="NCBI Taxonomy" id="297713"/>
    <lineage>
        <taxon>Eukaryota</taxon>
        <taxon>Fungi</taxon>
        <taxon>Dikarya</taxon>
        <taxon>Basidiomycota</taxon>
        <taxon>Agaricomycotina</taxon>
        <taxon>Agaricomycetes</taxon>
        <taxon>Agaricomycetidae</taxon>
        <taxon>Agaricales</taxon>
        <taxon>Marasmiineae</taxon>
        <taxon>Marasmiaceae</taxon>
        <taxon>Paramarasmius</taxon>
    </lineage>
</organism>
<gene>
    <name evidence="1" type="ORF">VNI00_007195</name>
</gene>
<accession>A0AAW0D0B6</accession>
<proteinExistence type="predicted"/>
<protein>
    <recommendedName>
        <fullName evidence="3">Capsid protein</fullName>
    </recommendedName>
</protein>
<evidence type="ECO:0000313" key="1">
    <source>
        <dbReference type="EMBL" id="KAK7045793.1"/>
    </source>
</evidence>
<sequence>MEPLLAQTCYGDEIGNAKISSKVVPAYAGGLCQLANGVQSFRGKAGSLFSMITREYNQRILSRDSREKPLVPVMRAHQGTTIPINVPPTVRVAVPRVDYFEASRFNGQGAKKVTQVVTSNTFFLYQDLYDRLCGKPSERQRLYKNDWLTALVGMPEQLLLQIYTQNSLHQLGLLPQLQRDRYGNYTIDLIRQAQTQMRNTLDATPPGSFSHFPTWDSAGNLQSARQSAEFLGKLLAPEGEDFSSSRHFNLPQFIFGRFCKLIYAAAVGPTPDWDVTARYWNVQIRRPISQQTNPTGRVRFIYHLPVPLLQGFQATNRVAALVRVWKAIVEFGHDTVWQAMTADNIDRKFVPEATFIWSVDGNEPLQPQFHKLGTHPQGFYAIYISNDDWSAMQNQGNIRPQRRPLPVWNSNTRFNQYKGVHNDPQFNSIWACVTAVRINAARAWGRTGGQAQLMGGNSAADIAAELWQMNPADTKRQAEWLHRCAYSFGGLTNQGDPDTAQVAENLVFGTAEANTTMLRYESYIKRVVEDQDAAVYVYANVVYPNAQRNQGDPYFNWPVLRPTDNCSWIAPVLRYWWFAMPNNTQRGGRVVDIPLFGRSKPTMFEVKLDVVVDKVISGNIVMVGYSALEIEAVRTAVFDTVLRFQPNVQIPDVDETIPLA</sequence>
<keyword evidence="2" id="KW-1185">Reference proteome</keyword>
<dbReference type="EMBL" id="JAYKXP010000023">
    <property type="protein sequence ID" value="KAK7045793.1"/>
    <property type="molecule type" value="Genomic_DNA"/>
</dbReference>
<dbReference type="AlphaFoldDB" id="A0AAW0D0B6"/>
<dbReference type="Proteomes" id="UP001383192">
    <property type="component" value="Unassembled WGS sequence"/>
</dbReference>
<comment type="caution">
    <text evidence="1">The sequence shown here is derived from an EMBL/GenBank/DDBJ whole genome shotgun (WGS) entry which is preliminary data.</text>
</comment>